<keyword evidence="13" id="KW-1185">Reference proteome</keyword>
<dbReference type="PANTHER" id="PTHR42917:SF2">
    <property type="entry name" value="2,4-DIENOYL-COA REDUCTASE [(2E)-ENOYL-COA-PRODUCING]"/>
    <property type="match status" value="1"/>
</dbReference>
<accession>A0A4P5PFG7</accession>
<reference evidence="13" key="1">
    <citation type="submission" date="2019-02" db="EMBL/GenBank/DDBJ databases">
        <title>Draft genome sequence of Enterococcus sp. Gos25-1.</title>
        <authorList>
            <person name="Tanaka N."/>
            <person name="Shiwa Y."/>
            <person name="Fujita N."/>
        </authorList>
    </citation>
    <scope>NUCLEOTIDE SEQUENCE [LARGE SCALE GENOMIC DNA]</scope>
    <source>
        <strain evidence="13">Gos25-1</strain>
    </source>
</reference>
<dbReference type="Pfam" id="PF07992">
    <property type="entry name" value="Pyr_redox_2"/>
    <property type="match status" value="1"/>
</dbReference>
<comment type="cofactor">
    <cofactor evidence="2">
        <name>[4Fe-4S] cluster</name>
        <dbReference type="ChEBI" id="CHEBI:49883"/>
    </cofactor>
</comment>
<evidence type="ECO:0000259" key="11">
    <source>
        <dbReference type="Pfam" id="PF07992"/>
    </source>
</evidence>
<proteinExistence type="inferred from homology"/>
<name>A0A4P5PFG7_9ENTE</name>
<evidence type="ECO:0000256" key="3">
    <source>
        <dbReference type="ARBA" id="ARBA00011048"/>
    </source>
</evidence>
<dbReference type="CDD" id="cd02803">
    <property type="entry name" value="OYE_like_FMN_family"/>
    <property type="match status" value="1"/>
</dbReference>
<keyword evidence="6" id="KW-0479">Metal-binding</keyword>
<dbReference type="InterPro" id="IPR013785">
    <property type="entry name" value="Aldolase_TIM"/>
</dbReference>
<dbReference type="InterPro" id="IPR036188">
    <property type="entry name" value="FAD/NAD-bd_sf"/>
</dbReference>
<dbReference type="SUPFAM" id="SSF51395">
    <property type="entry name" value="FMN-linked oxidoreductases"/>
    <property type="match status" value="1"/>
</dbReference>
<dbReference type="PRINTS" id="PR00469">
    <property type="entry name" value="PNDRDTASEII"/>
</dbReference>
<keyword evidence="5" id="KW-0288">FMN</keyword>
<dbReference type="OrthoDB" id="9772736at2"/>
<keyword evidence="4" id="KW-0285">Flavoprotein</keyword>
<dbReference type="GO" id="GO:0046872">
    <property type="term" value="F:metal ion binding"/>
    <property type="evidence" value="ECO:0007669"/>
    <property type="project" value="UniProtKB-KW"/>
</dbReference>
<dbReference type="EMBL" id="BJCC01000001">
    <property type="protein sequence ID" value="GCF92203.1"/>
    <property type="molecule type" value="Genomic_DNA"/>
</dbReference>
<keyword evidence="9" id="KW-0411">Iron-sulfur</keyword>
<dbReference type="Gene3D" id="3.40.50.720">
    <property type="entry name" value="NAD(P)-binding Rossmann-like Domain"/>
    <property type="match status" value="1"/>
</dbReference>
<dbReference type="InterPro" id="IPR001155">
    <property type="entry name" value="OxRdtase_FMN_N"/>
</dbReference>
<dbReference type="Gene3D" id="3.20.20.70">
    <property type="entry name" value="Aldolase class I"/>
    <property type="match status" value="1"/>
</dbReference>
<dbReference type="GO" id="GO:0051536">
    <property type="term" value="F:iron-sulfur cluster binding"/>
    <property type="evidence" value="ECO:0007669"/>
    <property type="project" value="UniProtKB-KW"/>
</dbReference>
<evidence type="ECO:0000256" key="8">
    <source>
        <dbReference type="ARBA" id="ARBA00023004"/>
    </source>
</evidence>
<sequence>MREYPHLFSPKKIKTITFRNRIFASPTSLVWPDYYTGMPDESTVFYYEDKARGGAASVTLSETAINRYDSSRRPNDDILVPDFERAIFPTSGWLKVTDAIKRHGAVPSIQIFHGGDTSEPIFTRGHQPIGPNGFTKENGTVVRQMNEEDMRRVADEFAETAWYAKYSGFQKIMIHGAHGWLLAQFLSPATNHRTDEYGGSLENRARFPLMVVDAIRERVGEDFLLEYRISGKEYLEGGLEIDEAVEFAKMLDGKIDLLHVSAGSYYATKQYTFPSVYLPHGCNLPLAEAMKNGGVKTPIVTVGAHYDPVEMEKIIAEGKADFIAIGRAIVADPQLPNKLFAGRPQEVTPCLRCTNCLGGKYDGHNECDVNPLAGNELYTLRTPNVVNHKRVLVIGGGPGGMKAAITAAQRGHTVTLVEKEAELGGNLKFTDIDAHKGDLRRFKDYLIDQLKKQAVDVHLNTVADLALVRKLNPQSIIVASGATPVELKIKGSESYPMIHATEVYTNPEKVGKKAVMIGGGLMGCEVALHLAEAGVDVTVLELQEGLAVDSNRIHQAALFEMMEKMADLVHSKTSVKVTEVTATGVKYLDSDGNEHEASADTVIYAVGMKPNEAIVEEIRQWDGWETFMPIGDCTGASVVRKAVHTGYHAAMDII</sequence>
<comment type="similarity">
    <text evidence="3">In the N-terminal section; belongs to the NADH:flavin oxidoreductase/NADH oxidase family.</text>
</comment>
<dbReference type="SUPFAM" id="SSF51905">
    <property type="entry name" value="FAD/NAD(P)-binding domain"/>
    <property type="match status" value="1"/>
</dbReference>
<dbReference type="PANTHER" id="PTHR42917">
    <property type="entry name" value="2,4-DIENOYL-COA REDUCTASE"/>
    <property type="match status" value="1"/>
</dbReference>
<dbReference type="Pfam" id="PF00724">
    <property type="entry name" value="Oxidored_FMN"/>
    <property type="match status" value="1"/>
</dbReference>
<keyword evidence="8" id="KW-0408">Iron</keyword>
<dbReference type="GO" id="GO:0016491">
    <property type="term" value="F:oxidoreductase activity"/>
    <property type="evidence" value="ECO:0007669"/>
    <property type="project" value="UniProtKB-KW"/>
</dbReference>
<dbReference type="PRINTS" id="PR00368">
    <property type="entry name" value="FADPNR"/>
</dbReference>
<evidence type="ECO:0000256" key="6">
    <source>
        <dbReference type="ARBA" id="ARBA00022723"/>
    </source>
</evidence>
<dbReference type="RefSeq" id="WP_146620722.1">
    <property type="nucleotide sequence ID" value="NZ_BJCC01000001.1"/>
</dbReference>
<dbReference type="AlphaFoldDB" id="A0A4P5PFG7"/>
<comment type="cofactor">
    <cofactor evidence="1">
        <name>FMN</name>
        <dbReference type="ChEBI" id="CHEBI:58210"/>
    </cofactor>
</comment>
<gene>
    <name evidence="12" type="ORF">NRIC_00940</name>
</gene>
<keyword evidence="7" id="KW-0560">Oxidoreductase</keyword>
<evidence type="ECO:0000256" key="2">
    <source>
        <dbReference type="ARBA" id="ARBA00001966"/>
    </source>
</evidence>
<dbReference type="InterPro" id="IPR051793">
    <property type="entry name" value="NADH:flavin_oxidoreductase"/>
</dbReference>
<comment type="caution">
    <text evidence="12">The sequence shown here is derived from an EMBL/GenBank/DDBJ whole genome shotgun (WGS) entry which is preliminary data.</text>
</comment>
<dbReference type="GO" id="GO:0010181">
    <property type="term" value="F:FMN binding"/>
    <property type="evidence" value="ECO:0007669"/>
    <property type="project" value="InterPro"/>
</dbReference>
<evidence type="ECO:0000259" key="10">
    <source>
        <dbReference type="Pfam" id="PF00724"/>
    </source>
</evidence>
<evidence type="ECO:0000256" key="1">
    <source>
        <dbReference type="ARBA" id="ARBA00001917"/>
    </source>
</evidence>
<dbReference type="Proteomes" id="UP000290567">
    <property type="component" value="Unassembled WGS sequence"/>
</dbReference>
<evidence type="ECO:0000256" key="5">
    <source>
        <dbReference type="ARBA" id="ARBA00022643"/>
    </source>
</evidence>
<evidence type="ECO:0000256" key="4">
    <source>
        <dbReference type="ARBA" id="ARBA00022630"/>
    </source>
</evidence>
<feature type="domain" description="NADH:flavin oxidoreductase/NADH oxidase N-terminal" evidence="10">
    <location>
        <begin position="7"/>
        <end position="345"/>
    </location>
</feature>
<evidence type="ECO:0000256" key="7">
    <source>
        <dbReference type="ARBA" id="ARBA00023002"/>
    </source>
</evidence>
<organism evidence="12 13">
    <name type="scientific">Enterococcus florum</name>
    <dbReference type="NCBI Taxonomy" id="2480627"/>
    <lineage>
        <taxon>Bacteria</taxon>
        <taxon>Bacillati</taxon>
        <taxon>Bacillota</taxon>
        <taxon>Bacilli</taxon>
        <taxon>Lactobacillales</taxon>
        <taxon>Enterococcaceae</taxon>
        <taxon>Enterococcus</taxon>
    </lineage>
</organism>
<evidence type="ECO:0000313" key="12">
    <source>
        <dbReference type="EMBL" id="GCF92203.1"/>
    </source>
</evidence>
<evidence type="ECO:0000313" key="13">
    <source>
        <dbReference type="Proteomes" id="UP000290567"/>
    </source>
</evidence>
<feature type="domain" description="FAD/NAD(P)-binding" evidence="11">
    <location>
        <begin position="390"/>
        <end position="617"/>
    </location>
</feature>
<dbReference type="Gene3D" id="3.50.50.60">
    <property type="entry name" value="FAD/NAD(P)-binding domain"/>
    <property type="match status" value="1"/>
</dbReference>
<evidence type="ECO:0000256" key="9">
    <source>
        <dbReference type="ARBA" id="ARBA00023014"/>
    </source>
</evidence>
<dbReference type="InterPro" id="IPR023753">
    <property type="entry name" value="FAD/NAD-binding_dom"/>
</dbReference>
<protein>
    <submittedName>
        <fullName evidence="12">NADH oxidase</fullName>
    </submittedName>
</protein>